<dbReference type="Proteomes" id="UP001071230">
    <property type="component" value="Unassembled WGS sequence"/>
</dbReference>
<proteinExistence type="predicted"/>
<reference evidence="2" key="1">
    <citation type="submission" date="2014-11" db="EMBL/GenBank/DDBJ databases">
        <authorList>
            <person name="Hornung B.V."/>
        </authorList>
    </citation>
    <scope>NUCLEOTIDE SEQUENCE</scope>
    <source>
        <strain evidence="2">INE</strain>
    </source>
</reference>
<dbReference type="Proteomes" id="UP000836597">
    <property type="component" value="Chromosome"/>
</dbReference>
<dbReference type="AlphaFoldDB" id="A0A8S0XBL6"/>
<gene>
    <name evidence="2" type="ORF">DEACI_1918</name>
    <name evidence="1" type="ORF">DEACI_2052</name>
</gene>
<dbReference type="EMBL" id="LR746496">
    <property type="protein sequence ID" value="CAA7601386.1"/>
    <property type="molecule type" value="Genomic_DNA"/>
</dbReference>
<dbReference type="KEGG" id="aacx:DEACI_2052"/>
<dbReference type="RefSeq" id="WP_240984919.1">
    <property type="nucleotide sequence ID" value="NZ_CDGJ01000055.1"/>
</dbReference>
<protein>
    <submittedName>
        <fullName evidence="1">Uncharacterized protein</fullName>
    </submittedName>
</protein>
<dbReference type="EMBL" id="CDGJ01000055">
    <property type="protein sequence ID" value="CEJ07453.1"/>
    <property type="molecule type" value="Genomic_DNA"/>
</dbReference>
<reference evidence="1" key="2">
    <citation type="submission" date="2020-01" db="EMBL/GenBank/DDBJ databases">
        <authorList>
            <person name="Hornung B."/>
        </authorList>
    </citation>
    <scope>NUCLEOTIDE SEQUENCE</scope>
    <source>
        <strain evidence="1">PacBioINE</strain>
    </source>
</reference>
<evidence type="ECO:0000313" key="1">
    <source>
        <dbReference type="EMBL" id="CAA7601386.1"/>
    </source>
</evidence>
<sequence>MPVFPPSGFFPGIPFVTALFDLYPIGTPLIVGMDAGYWTGAFGGIQDGVALLTNALLHSNSGGGIDGIRSVVRIPLRGITFVSQ</sequence>
<organism evidence="1">
    <name type="scientific">Acididesulfobacillus acetoxydans</name>
    <dbReference type="NCBI Taxonomy" id="1561005"/>
    <lineage>
        <taxon>Bacteria</taxon>
        <taxon>Bacillati</taxon>
        <taxon>Bacillota</taxon>
        <taxon>Clostridia</taxon>
        <taxon>Eubacteriales</taxon>
        <taxon>Peptococcaceae</taxon>
        <taxon>Acididesulfobacillus</taxon>
    </lineage>
</organism>
<evidence type="ECO:0000313" key="3">
    <source>
        <dbReference type="Proteomes" id="UP001071230"/>
    </source>
</evidence>
<keyword evidence="3" id="KW-1185">Reference proteome</keyword>
<name>A0A8S0XBL6_9FIRM</name>
<evidence type="ECO:0000313" key="2">
    <source>
        <dbReference type="EMBL" id="CEJ07453.1"/>
    </source>
</evidence>
<accession>A0A8S0XBL6</accession>